<proteinExistence type="predicted"/>
<protein>
    <recommendedName>
        <fullName evidence="3">Polysaccharide pyruvyl transferase family protein</fullName>
    </recommendedName>
</protein>
<reference evidence="1 2" key="1">
    <citation type="submission" date="2019-01" db="EMBL/GenBank/DDBJ databases">
        <title>Sinorhodobacter populi sp. nov. isolated from the symptomatic bark tissue of Populus euramericana canker.</title>
        <authorList>
            <person name="Xu G."/>
        </authorList>
    </citation>
    <scope>NUCLEOTIDE SEQUENCE [LARGE SCALE GENOMIC DNA]</scope>
    <source>
        <strain evidence="1 2">2D-5</strain>
    </source>
</reference>
<evidence type="ECO:0008006" key="3">
    <source>
        <dbReference type="Google" id="ProtNLM"/>
    </source>
</evidence>
<name>A0A443J097_9RHOB</name>
<evidence type="ECO:0000313" key="2">
    <source>
        <dbReference type="Proteomes" id="UP000285710"/>
    </source>
</evidence>
<sequence length="300" mass="33984">MAAHDILTIYLDPATLRRAERGEHNFFARLRGAVEGRGWRVIFAENTLANRLAAPGRPGYALWHMEEPTHDRALTCRRRYLGAFWNIEAVAPRWDWPIVAEPFDPDTVPDTAGSFVAGWRRRLWPEGIETRDDGHIFMPLQGRLLDHRSFQSMSPISMIRQTLAHSGRPVIATLHPNEDYSADEIAALETLAAAHSRLTVRRDGSMEALATCSRVVTQNSALALHGYFLRKPAVLFARIDFHHIAGSVPRDGLDAAFAPRPSPAFDRYLYWFLQMRSTNAGRPECEEQILSTLRGHDWPL</sequence>
<keyword evidence="2" id="KW-1185">Reference proteome</keyword>
<reference evidence="1 2" key="2">
    <citation type="submission" date="2019-01" db="EMBL/GenBank/DDBJ databases">
        <authorList>
            <person name="Li Y."/>
        </authorList>
    </citation>
    <scope>NUCLEOTIDE SEQUENCE [LARGE SCALE GENOMIC DNA]</scope>
    <source>
        <strain evidence="1 2">2D-5</strain>
    </source>
</reference>
<dbReference type="EMBL" id="SAUW01000004">
    <property type="protein sequence ID" value="RWR13874.1"/>
    <property type="molecule type" value="Genomic_DNA"/>
</dbReference>
<accession>A0A443J097</accession>
<dbReference type="RefSeq" id="WP_128269143.1">
    <property type="nucleotide sequence ID" value="NZ_SAUW01000004.1"/>
</dbReference>
<gene>
    <name evidence="1" type="ORF">D2T33_05630</name>
</gene>
<dbReference type="Proteomes" id="UP000285710">
    <property type="component" value="Unassembled WGS sequence"/>
</dbReference>
<evidence type="ECO:0000313" key="1">
    <source>
        <dbReference type="EMBL" id="RWR13874.1"/>
    </source>
</evidence>
<comment type="caution">
    <text evidence="1">The sequence shown here is derived from an EMBL/GenBank/DDBJ whole genome shotgun (WGS) entry which is preliminary data.</text>
</comment>
<dbReference type="AlphaFoldDB" id="A0A443J097"/>
<organism evidence="1 2">
    <name type="scientific">Paenirhodobacter populi</name>
    <dbReference type="NCBI Taxonomy" id="2306993"/>
    <lineage>
        <taxon>Bacteria</taxon>
        <taxon>Pseudomonadati</taxon>
        <taxon>Pseudomonadota</taxon>
        <taxon>Alphaproteobacteria</taxon>
        <taxon>Rhodobacterales</taxon>
        <taxon>Rhodobacter group</taxon>
        <taxon>Paenirhodobacter</taxon>
    </lineage>
</organism>